<dbReference type="AlphaFoldDB" id="A0A0A2B816"/>
<reference evidence="2" key="1">
    <citation type="journal article" date="2014" name="Sci. Data">
        <title>Genomes of diverse isolates of the marine cyanobacterium Prochlorococcus.</title>
        <authorList>
            <person name="Biller S."/>
            <person name="Berube P."/>
            <person name="Thompson J."/>
            <person name="Kelly L."/>
            <person name="Roggensack S."/>
            <person name="Awad L."/>
            <person name="Roache-Johnson K."/>
            <person name="Ding H."/>
            <person name="Giovannoni S.J."/>
            <person name="Moore L.R."/>
            <person name="Chisholm S.W."/>
        </authorList>
    </citation>
    <scope>NUCLEOTIDE SEQUENCE [LARGE SCALE GENOMIC DNA]</scope>
    <source>
        <strain evidence="2">SB</strain>
    </source>
</reference>
<name>A0A0A2B816_PROMR</name>
<organism evidence="1 2">
    <name type="scientific">Prochlorococcus marinus str. SB</name>
    <dbReference type="NCBI Taxonomy" id="59926"/>
    <lineage>
        <taxon>Bacteria</taxon>
        <taxon>Bacillati</taxon>
        <taxon>Cyanobacteriota</taxon>
        <taxon>Cyanophyceae</taxon>
        <taxon>Synechococcales</taxon>
        <taxon>Prochlorococcaceae</taxon>
        <taxon>Prochlorococcus</taxon>
    </lineage>
</organism>
<dbReference type="Proteomes" id="UP000030345">
    <property type="component" value="Unassembled WGS sequence"/>
</dbReference>
<proteinExistence type="predicted"/>
<gene>
    <name evidence="1" type="ORF">EV02_1438</name>
</gene>
<dbReference type="STRING" id="59926.EV02_1438"/>
<comment type="caution">
    <text evidence="1">The sequence shown here is derived from an EMBL/GenBank/DDBJ whole genome shotgun (WGS) entry which is preliminary data.</text>
</comment>
<dbReference type="EMBL" id="JNAS01000002">
    <property type="protein sequence ID" value="KGG08764.1"/>
    <property type="molecule type" value="Genomic_DNA"/>
</dbReference>
<evidence type="ECO:0000313" key="1">
    <source>
        <dbReference type="EMBL" id="KGG08764.1"/>
    </source>
</evidence>
<protein>
    <submittedName>
        <fullName evidence="1">Uncharacterized protein</fullName>
    </submittedName>
</protein>
<accession>A0A0A2B816</accession>
<sequence>MIIYSVAVINLPINTIKTAGIAIPINGTKIEGKRLGKSDGIVL</sequence>
<evidence type="ECO:0000313" key="2">
    <source>
        <dbReference type="Proteomes" id="UP000030345"/>
    </source>
</evidence>